<gene>
    <name evidence="2" type="ORF">JCM16776_0361</name>
</gene>
<dbReference type="Proteomes" id="UP000322617">
    <property type="component" value="Chromosome"/>
</dbReference>
<dbReference type="PANTHER" id="PTHR35040:SF7">
    <property type="entry name" value="FIBRONECTIN TYPE-III DOMAIN-CONTAINING PROTEIN-RELATED"/>
    <property type="match status" value="1"/>
</dbReference>
<dbReference type="RefSeq" id="WP_018450885.1">
    <property type="nucleotide sequence ID" value="NZ_AP019827.1"/>
</dbReference>
<keyword evidence="3" id="KW-1185">Reference proteome</keyword>
<evidence type="ECO:0000256" key="1">
    <source>
        <dbReference type="SAM" id="MobiDB-lite"/>
    </source>
</evidence>
<dbReference type="OrthoDB" id="3311125at2"/>
<feature type="compositionally biased region" description="Polar residues" evidence="1">
    <location>
        <begin position="34"/>
        <end position="53"/>
    </location>
</feature>
<accession>A0A510JLF1</accession>
<reference evidence="2 3" key="1">
    <citation type="submission" date="2019-07" db="EMBL/GenBank/DDBJ databases">
        <title>Complete Genome Sequence of Leptotrichia shahii Strain JCM 16776.</title>
        <authorList>
            <person name="Watanabe S."/>
            <person name="Cui L."/>
        </authorList>
    </citation>
    <scope>NUCLEOTIDE SEQUENCE [LARGE SCALE GENOMIC DNA]</scope>
    <source>
        <strain evidence="2 3">JCM16776</strain>
    </source>
</reference>
<feature type="region of interest" description="Disordered" evidence="1">
    <location>
        <begin position="34"/>
        <end position="56"/>
    </location>
</feature>
<sequence length="444" mass="50695">MKKKLKNNNFLIPSFLAGMTGLGFGEKVESNNAPSVNISNKKLSQNKRNLSNKKNNDFSKNEEIYDIIKNNLKIEDKFKVDFGYTNGFHKSPINDSFSESKEINEKNSTKNETTVPYVIINPANGPSDKAEYEYIVQIRKNKEMGIKNLGYITTDEYTKSIKKVTFEIDNYIQFYGSNNISGIFIDEISSGTNPLEVDYMAQIYTHIKNKYPDSIVVANPGGTITDEMSKYSDLWLTSEQSADNYINHWTPRTYNFENDPKNANRIVHVIHSATSEQYETLLKLSKERNAGFLMIATDIPNIPYGDLPQNFENLIMSINTPRLENLSDVKDTLSEQLTMENKNTESISDNSENPASEEITKNPKIEDEFGLQKFISSGKYSISGNLKISSLDFWNLLNFHCKPEILLSYLNIGYNILEEFTVKPSEKINESGDFKFDLNKNWDV</sequence>
<dbReference type="STRING" id="1122172.GCA_000373045_01258"/>
<evidence type="ECO:0000313" key="2">
    <source>
        <dbReference type="EMBL" id="BBM40148.1"/>
    </source>
</evidence>
<dbReference type="AlphaFoldDB" id="A0A510JLF1"/>
<dbReference type="PANTHER" id="PTHR35040">
    <property type="match status" value="1"/>
</dbReference>
<dbReference type="KEGG" id="lsz:JCM16776_0361"/>
<name>A0A510JLF1_9FUSO</name>
<evidence type="ECO:0000313" key="3">
    <source>
        <dbReference type="Proteomes" id="UP000322617"/>
    </source>
</evidence>
<dbReference type="Pfam" id="PF12138">
    <property type="entry name" value="Spherulin4"/>
    <property type="match status" value="1"/>
</dbReference>
<dbReference type="EMBL" id="AP019827">
    <property type="protein sequence ID" value="BBM40148.1"/>
    <property type="molecule type" value="Genomic_DNA"/>
</dbReference>
<dbReference type="InterPro" id="IPR021986">
    <property type="entry name" value="Spherulin4"/>
</dbReference>
<protein>
    <submittedName>
        <fullName evidence="2">Uncharacterized protein</fullName>
    </submittedName>
</protein>
<proteinExistence type="predicted"/>
<organism evidence="2 3">
    <name type="scientific">Leptotrichia shahii</name>
    <dbReference type="NCBI Taxonomy" id="157691"/>
    <lineage>
        <taxon>Bacteria</taxon>
        <taxon>Fusobacteriati</taxon>
        <taxon>Fusobacteriota</taxon>
        <taxon>Fusobacteriia</taxon>
        <taxon>Fusobacteriales</taxon>
        <taxon>Leptotrichiaceae</taxon>
        <taxon>Leptotrichia</taxon>
    </lineage>
</organism>